<gene>
    <name evidence="2" type="ORF">ONB1V03_LOCUS7000</name>
</gene>
<organism evidence="2">
    <name type="scientific">Oppiella nova</name>
    <dbReference type="NCBI Taxonomy" id="334625"/>
    <lineage>
        <taxon>Eukaryota</taxon>
        <taxon>Metazoa</taxon>
        <taxon>Ecdysozoa</taxon>
        <taxon>Arthropoda</taxon>
        <taxon>Chelicerata</taxon>
        <taxon>Arachnida</taxon>
        <taxon>Acari</taxon>
        <taxon>Acariformes</taxon>
        <taxon>Sarcoptiformes</taxon>
        <taxon>Oribatida</taxon>
        <taxon>Brachypylina</taxon>
        <taxon>Oppioidea</taxon>
        <taxon>Oppiidae</taxon>
        <taxon>Oppiella</taxon>
    </lineage>
</organism>
<keyword evidence="1" id="KW-0472">Membrane</keyword>
<dbReference type="AlphaFoldDB" id="A0A7R9LW53"/>
<keyword evidence="3" id="KW-1185">Reference proteome</keyword>
<sequence length="240" mass="26614">MFKRFSAREERDERMSANACQLSAFYTIVFTTCAFHANTVHKQPVLFAASLAMLVMSLATVVSSIVLIIGLYSDNRKLLIPWILSVSLTTLLDLVICFHLINESGSFDSYLISFFVSDVIICSLNVYAVLCVVSQFQEYRDGRGFARKRGFPQRLAVQHRNLLRVPNTELSFKSTPNSSPILAKGDKHYVFLVIPSPGSTSSSPMRSRVSTDLSSVYGDNSTAKPVADEDIKIVITPDAD</sequence>
<feature type="transmembrane region" description="Helical" evidence="1">
    <location>
        <begin position="79"/>
        <end position="101"/>
    </location>
</feature>
<feature type="transmembrane region" description="Helical" evidence="1">
    <location>
        <begin position="20"/>
        <end position="39"/>
    </location>
</feature>
<dbReference type="EMBL" id="OC918210">
    <property type="protein sequence ID" value="CAD7648912.1"/>
    <property type="molecule type" value="Genomic_DNA"/>
</dbReference>
<evidence type="ECO:0000256" key="1">
    <source>
        <dbReference type="SAM" id="Phobius"/>
    </source>
</evidence>
<dbReference type="PANTHER" id="PTHR36694">
    <property type="entry name" value="PASIFLORA 1, ISOFORM A-RELATED"/>
    <property type="match status" value="1"/>
</dbReference>
<dbReference type="InterPro" id="IPR031720">
    <property type="entry name" value="DUF4728"/>
</dbReference>
<evidence type="ECO:0000313" key="3">
    <source>
        <dbReference type="Proteomes" id="UP000728032"/>
    </source>
</evidence>
<keyword evidence="1" id="KW-0812">Transmembrane</keyword>
<dbReference type="Pfam" id="PF15860">
    <property type="entry name" value="DUF4728"/>
    <property type="match status" value="1"/>
</dbReference>
<dbReference type="Proteomes" id="UP000728032">
    <property type="component" value="Unassembled WGS sequence"/>
</dbReference>
<dbReference type="PANTHER" id="PTHR36694:SF11">
    <property type="entry name" value="LP21121P-RELATED"/>
    <property type="match status" value="1"/>
</dbReference>
<name>A0A7R9LW53_9ACAR</name>
<feature type="transmembrane region" description="Helical" evidence="1">
    <location>
        <begin position="107"/>
        <end position="133"/>
    </location>
</feature>
<reference evidence="2" key="1">
    <citation type="submission" date="2020-11" db="EMBL/GenBank/DDBJ databases">
        <authorList>
            <person name="Tran Van P."/>
        </authorList>
    </citation>
    <scope>NUCLEOTIDE SEQUENCE</scope>
</reference>
<protein>
    <submittedName>
        <fullName evidence="2">Uncharacterized protein</fullName>
    </submittedName>
</protein>
<proteinExistence type="predicted"/>
<dbReference type="EMBL" id="CAJPVJ010003385">
    <property type="protein sequence ID" value="CAG2167494.1"/>
    <property type="molecule type" value="Genomic_DNA"/>
</dbReference>
<keyword evidence="1" id="KW-1133">Transmembrane helix</keyword>
<evidence type="ECO:0000313" key="2">
    <source>
        <dbReference type="EMBL" id="CAD7648912.1"/>
    </source>
</evidence>
<dbReference type="OrthoDB" id="6495537at2759"/>
<accession>A0A7R9LW53</accession>
<feature type="transmembrane region" description="Helical" evidence="1">
    <location>
        <begin position="45"/>
        <end position="72"/>
    </location>
</feature>